<evidence type="ECO:0000256" key="3">
    <source>
        <dbReference type="ARBA" id="ARBA00022448"/>
    </source>
</evidence>
<reference evidence="11 12" key="1">
    <citation type="submission" date="2020-02" db="EMBL/GenBank/DDBJ databases">
        <authorList>
            <person name="Hogendoorn C."/>
        </authorList>
    </citation>
    <scope>NUCLEOTIDE SEQUENCE [LARGE SCALE GENOMIC DNA]</scope>
    <source>
        <strain evidence="11">R501</strain>
    </source>
</reference>
<comment type="similarity">
    <text evidence="2">Belongs to the cation diffusion facilitator (CDF) transporter (TC 2.A.4) family. SLC30A subfamily.</text>
</comment>
<evidence type="ECO:0000256" key="6">
    <source>
        <dbReference type="ARBA" id="ARBA00023065"/>
    </source>
</evidence>
<evidence type="ECO:0000313" key="11">
    <source>
        <dbReference type="EMBL" id="CAB1128089.1"/>
    </source>
</evidence>
<name>A0A6F8ZER4_9FIRM</name>
<keyword evidence="12" id="KW-1185">Reference proteome</keyword>
<feature type="transmembrane region" description="Helical" evidence="8">
    <location>
        <begin position="48"/>
        <end position="70"/>
    </location>
</feature>
<organism evidence="11 12">
    <name type="scientific">Candidatus Hydrogenisulfobacillus filiaventi</name>
    <dbReference type="NCBI Taxonomy" id="2707344"/>
    <lineage>
        <taxon>Bacteria</taxon>
        <taxon>Bacillati</taxon>
        <taxon>Bacillota</taxon>
        <taxon>Clostridia</taxon>
        <taxon>Eubacteriales</taxon>
        <taxon>Clostridiales Family XVII. Incertae Sedis</taxon>
        <taxon>Candidatus Hydrogenisulfobacillus</taxon>
    </lineage>
</organism>
<evidence type="ECO:0000259" key="10">
    <source>
        <dbReference type="Pfam" id="PF16916"/>
    </source>
</evidence>
<keyword evidence="6" id="KW-0406">Ion transport</keyword>
<feature type="transmembrane region" description="Helical" evidence="8">
    <location>
        <begin position="125"/>
        <end position="145"/>
    </location>
</feature>
<evidence type="ECO:0000259" key="9">
    <source>
        <dbReference type="Pfam" id="PF01545"/>
    </source>
</evidence>
<dbReference type="PANTHER" id="PTHR11562">
    <property type="entry name" value="CATION EFFLUX PROTEIN/ ZINC TRANSPORTER"/>
    <property type="match status" value="1"/>
</dbReference>
<dbReference type="Gene3D" id="1.20.1510.10">
    <property type="entry name" value="Cation efflux protein transmembrane domain"/>
    <property type="match status" value="1"/>
</dbReference>
<dbReference type="InterPro" id="IPR002524">
    <property type="entry name" value="Cation_efflux"/>
</dbReference>
<dbReference type="InterPro" id="IPR027470">
    <property type="entry name" value="Cation_efflux_CTD"/>
</dbReference>
<dbReference type="InterPro" id="IPR058533">
    <property type="entry name" value="Cation_efflux_TM"/>
</dbReference>
<comment type="subcellular location">
    <subcellularLocation>
        <location evidence="1">Membrane</location>
        <topology evidence="1">Multi-pass membrane protein</topology>
    </subcellularLocation>
</comment>
<proteinExistence type="inferred from homology"/>
<keyword evidence="3" id="KW-0813">Transport</keyword>
<dbReference type="GO" id="GO:0005886">
    <property type="term" value="C:plasma membrane"/>
    <property type="evidence" value="ECO:0007669"/>
    <property type="project" value="TreeGrafter"/>
</dbReference>
<evidence type="ECO:0000256" key="2">
    <source>
        <dbReference type="ARBA" id="ARBA00008873"/>
    </source>
</evidence>
<dbReference type="Pfam" id="PF16916">
    <property type="entry name" value="ZT_dimer"/>
    <property type="match status" value="1"/>
</dbReference>
<dbReference type="PANTHER" id="PTHR11562:SF17">
    <property type="entry name" value="RE54080P-RELATED"/>
    <property type="match status" value="1"/>
</dbReference>
<feature type="transmembrane region" description="Helical" evidence="8">
    <location>
        <begin position="186"/>
        <end position="205"/>
    </location>
</feature>
<dbReference type="GO" id="GO:0005385">
    <property type="term" value="F:zinc ion transmembrane transporter activity"/>
    <property type="evidence" value="ECO:0007669"/>
    <property type="project" value="TreeGrafter"/>
</dbReference>
<dbReference type="AlphaFoldDB" id="A0A6F8ZER4"/>
<dbReference type="Proteomes" id="UP000503399">
    <property type="component" value="Chromosome"/>
</dbReference>
<feature type="transmembrane region" description="Helical" evidence="8">
    <location>
        <begin position="90"/>
        <end position="113"/>
    </location>
</feature>
<feature type="domain" description="Cation efflux protein cytoplasmic" evidence="10">
    <location>
        <begin position="223"/>
        <end position="295"/>
    </location>
</feature>
<dbReference type="InterPro" id="IPR036837">
    <property type="entry name" value="Cation_efflux_CTD_sf"/>
</dbReference>
<dbReference type="InterPro" id="IPR050681">
    <property type="entry name" value="CDF/SLC30A"/>
</dbReference>
<dbReference type="SUPFAM" id="SSF161111">
    <property type="entry name" value="Cation efflux protein transmembrane domain-like"/>
    <property type="match status" value="1"/>
</dbReference>
<keyword evidence="5 8" id="KW-1133">Transmembrane helix</keyword>
<accession>A0A6F8ZER4</accession>
<evidence type="ECO:0000256" key="7">
    <source>
        <dbReference type="ARBA" id="ARBA00023136"/>
    </source>
</evidence>
<evidence type="ECO:0000256" key="5">
    <source>
        <dbReference type="ARBA" id="ARBA00022989"/>
    </source>
</evidence>
<keyword evidence="7 8" id="KW-0472">Membrane</keyword>
<evidence type="ECO:0000313" key="12">
    <source>
        <dbReference type="Proteomes" id="UP000503399"/>
    </source>
</evidence>
<dbReference type="InterPro" id="IPR027469">
    <property type="entry name" value="Cation_efflux_TMD_sf"/>
</dbReference>
<evidence type="ECO:0000256" key="1">
    <source>
        <dbReference type="ARBA" id="ARBA00004141"/>
    </source>
</evidence>
<keyword evidence="4 8" id="KW-0812">Transmembrane</keyword>
<feature type="domain" description="Cation efflux protein transmembrane" evidence="9">
    <location>
        <begin position="26"/>
        <end position="214"/>
    </location>
</feature>
<evidence type="ECO:0000256" key="8">
    <source>
        <dbReference type="SAM" id="Phobius"/>
    </source>
</evidence>
<dbReference type="KEGG" id="hfv:R50_0583"/>
<sequence length="310" mass="31845">MAGASTHSHSHSAPAPSLSARRLGWALTLTLAAALAQALGGWWAHSLALWSNAGHLLSDGIALALGFWAARVEDAPPTQRLSYGYHRSGIIAGFLNALLLGLIGATLVGEGAVHVLRPEAVDPGPVAALAAGAIGFGLLITWVLSPTAGRDLNVRALFLHAFWDTVGSAGIVLAALLVALTRWGGWDALAAAGIGLAVLHAAWSVGRDSLNILMEGVPAGLDPAAVRAAMREVEGVEEVHHLHLWALKPGFPALSAHVRVTAAALAADGGQAVLGRLQDLLDHRFGITHVTLQLEAGNGPDCAPCGGPTR</sequence>
<gene>
    <name evidence="11" type="ORF">R50_0583</name>
</gene>
<feature type="transmembrane region" description="Helical" evidence="8">
    <location>
        <begin position="157"/>
        <end position="180"/>
    </location>
</feature>
<evidence type="ECO:0000256" key="4">
    <source>
        <dbReference type="ARBA" id="ARBA00022692"/>
    </source>
</evidence>
<dbReference type="EMBL" id="LR778114">
    <property type="protein sequence ID" value="CAB1128089.1"/>
    <property type="molecule type" value="Genomic_DNA"/>
</dbReference>
<dbReference type="SUPFAM" id="SSF160240">
    <property type="entry name" value="Cation efflux protein cytoplasmic domain-like"/>
    <property type="match status" value="1"/>
</dbReference>
<dbReference type="Pfam" id="PF01545">
    <property type="entry name" value="Cation_efflux"/>
    <property type="match status" value="1"/>
</dbReference>
<protein>
    <submittedName>
        <fullName evidence="11">Cobalt-zinc-cadmium resistance protein CzcD</fullName>
    </submittedName>
</protein>
<dbReference type="NCBIfam" id="TIGR01297">
    <property type="entry name" value="CDF"/>
    <property type="match status" value="1"/>
</dbReference>